<sequence length="412" mass="45875">MSDPSSKGFDPPSDILDPEVPTQSTSTWTSVPALSATTADDSTSNARGSEYLRDEPQAMAKKVSILTDMKQVRNIPSNGSLPNLPNAPSRRSSSLREMNDGIKLTTKLVNGEEISMKTKVLAVTIPLTTCLVSNFIYMSMSGFAQRTYLEFVEQDLEFWANDKRLPDIILDAFESSGWYSKKSLLVWTTVSDAFPAALFAVCACYLIWNGHYVTINRCLLTQSFLMLLNSLAENLTILPSSYGYDRCLEYLNITSSSDLPDYSFSPTGSCAAMIWSGHCVHTLIAAHMLGCAWAEDHPTTGFPVIGKYIPNRVFNVIKPKTFLLIFLGLLELVFLALAKGHYSVDMLVGIIISILCITNHSLKTIFLIYNPFLKKMIDPDEMRLMMMPHGELLGEARRLREILKERGEGDFS</sequence>
<feature type="region of interest" description="Disordered" evidence="1">
    <location>
        <begin position="1"/>
        <end position="54"/>
    </location>
</feature>
<feature type="transmembrane region" description="Helical" evidence="2">
    <location>
        <begin position="184"/>
        <end position="208"/>
    </location>
</feature>
<feature type="transmembrane region" description="Helical" evidence="2">
    <location>
        <begin position="120"/>
        <end position="140"/>
    </location>
</feature>
<keyword evidence="2" id="KW-1133">Transmembrane helix</keyword>
<organism evidence="3">
    <name type="scientific">Corethron hystrix</name>
    <dbReference type="NCBI Taxonomy" id="216773"/>
    <lineage>
        <taxon>Eukaryota</taxon>
        <taxon>Sar</taxon>
        <taxon>Stramenopiles</taxon>
        <taxon>Ochrophyta</taxon>
        <taxon>Bacillariophyta</taxon>
        <taxon>Coscinodiscophyceae</taxon>
        <taxon>Corethrophycidae</taxon>
        <taxon>Corethrales</taxon>
        <taxon>Corethraceae</taxon>
        <taxon>Corethron</taxon>
    </lineage>
</organism>
<feature type="transmembrane region" description="Helical" evidence="2">
    <location>
        <begin position="346"/>
        <end position="369"/>
    </location>
</feature>
<dbReference type="AlphaFoldDB" id="A0A7S1BH40"/>
<dbReference type="GO" id="GO:0033188">
    <property type="term" value="F:sphingomyelin synthase activity"/>
    <property type="evidence" value="ECO:0007669"/>
    <property type="project" value="TreeGrafter"/>
</dbReference>
<dbReference type="EMBL" id="HBFR01016902">
    <property type="protein sequence ID" value="CAD8885146.1"/>
    <property type="molecule type" value="Transcribed_RNA"/>
</dbReference>
<keyword evidence="2" id="KW-0472">Membrane</keyword>
<accession>A0A7S1BH40</accession>
<proteinExistence type="predicted"/>
<dbReference type="PANTHER" id="PTHR21290:SF25">
    <property type="entry name" value="SPHINGOMYELIN SYNTHASE-RELATED PROTEIN 1"/>
    <property type="match status" value="1"/>
</dbReference>
<protein>
    <recommendedName>
        <fullName evidence="4">Sphingomyelin synthase-like domain-containing protein</fullName>
    </recommendedName>
</protein>
<feature type="region of interest" description="Disordered" evidence="1">
    <location>
        <begin position="73"/>
        <end position="96"/>
    </location>
</feature>
<evidence type="ECO:0008006" key="4">
    <source>
        <dbReference type="Google" id="ProtNLM"/>
    </source>
</evidence>
<keyword evidence="2" id="KW-0812">Transmembrane</keyword>
<evidence type="ECO:0000256" key="1">
    <source>
        <dbReference type="SAM" id="MobiDB-lite"/>
    </source>
</evidence>
<dbReference type="InterPro" id="IPR045221">
    <property type="entry name" value="Sphingomyelin_synth-like"/>
</dbReference>
<dbReference type="GO" id="GO:0000139">
    <property type="term" value="C:Golgi membrane"/>
    <property type="evidence" value="ECO:0007669"/>
    <property type="project" value="TreeGrafter"/>
</dbReference>
<feature type="compositionally biased region" description="Polar residues" evidence="1">
    <location>
        <begin position="21"/>
        <end position="47"/>
    </location>
</feature>
<evidence type="ECO:0000313" key="3">
    <source>
        <dbReference type="EMBL" id="CAD8885146.1"/>
    </source>
</evidence>
<feature type="transmembrane region" description="Helical" evidence="2">
    <location>
        <begin position="322"/>
        <end position="340"/>
    </location>
</feature>
<name>A0A7S1BH40_9STRA</name>
<reference evidence="3" key="1">
    <citation type="submission" date="2021-01" db="EMBL/GenBank/DDBJ databases">
        <authorList>
            <person name="Corre E."/>
            <person name="Pelletier E."/>
            <person name="Niang G."/>
            <person name="Scheremetjew M."/>
            <person name="Finn R."/>
            <person name="Kale V."/>
            <person name="Holt S."/>
            <person name="Cochrane G."/>
            <person name="Meng A."/>
            <person name="Brown T."/>
            <person name="Cohen L."/>
        </authorList>
    </citation>
    <scope>NUCLEOTIDE SEQUENCE</scope>
    <source>
        <strain evidence="3">308</strain>
    </source>
</reference>
<evidence type="ECO:0000256" key="2">
    <source>
        <dbReference type="SAM" id="Phobius"/>
    </source>
</evidence>
<dbReference type="PANTHER" id="PTHR21290">
    <property type="entry name" value="SPHINGOMYELIN SYNTHETASE"/>
    <property type="match status" value="1"/>
</dbReference>
<feature type="compositionally biased region" description="Polar residues" evidence="1">
    <location>
        <begin position="74"/>
        <end position="83"/>
    </location>
</feature>
<dbReference type="GO" id="GO:0046513">
    <property type="term" value="P:ceramide biosynthetic process"/>
    <property type="evidence" value="ECO:0007669"/>
    <property type="project" value="TreeGrafter"/>
</dbReference>
<dbReference type="GO" id="GO:0005789">
    <property type="term" value="C:endoplasmic reticulum membrane"/>
    <property type="evidence" value="ECO:0007669"/>
    <property type="project" value="TreeGrafter"/>
</dbReference>
<dbReference type="GO" id="GO:0047493">
    <property type="term" value="F:ceramide cholinephosphotransferase activity"/>
    <property type="evidence" value="ECO:0007669"/>
    <property type="project" value="TreeGrafter"/>
</dbReference>
<dbReference type="GO" id="GO:0005886">
    <property type="term" value="C:plasma membrane"/>
    <property type="evidence" value="ECO:0007669"/>
    <property type="project" value="TreeGrafter"/>
</dbReference>
<gene>
    <name evidence="3" type="ORF">CHYS00102_LOCUS12343</name>
</gene>